<evidence type="ECO:0000259" key="3">
    <source>
        <dbReference type="SMART" id="SM00906"/>
    </source>
</evidence>
<feature type="compositionally biased region" description="Polar residues" evidence="2">
    <location>
        <begin position="854"/>
        <end position="866"/>
    </location>
</feature>
<dbReference type="CDD" id="cd02231">
    <property type="entry name" value="cupin_BLL6423-like"/>
    <property type="match status" value="1"/>
</dbReference>
<dbReference type="EMBL" id="BDHI01000001">
    <property type="protein sequence ID" value="GCB18931.1"/>
    <property type="molecule type" value="Genomic_DNA"/>
</dbReference>
<proteinExistence type="predicted"/>
<evidence type="ECO:0000256" key="2">
    <source>
        <dbReference type="SAM" id="MobiDB-lite"/>
    </source>
</evidence>
<protein>
    <submittedName>
        <fullName evidence="4">Uncharacterized transcriptional regulatory protein C11D3.07c</fullName>
    </submittedName>
</protein>
<feature type="domain" description="Xylanolytic transcriptional activator regulatory" evidence="3">
    <location>
        <begin position="494"/>
        <end position="568"/>
    </location>
</feature>
<accession>A0A401KI60</accession>
<dbReference type="Gene3D" id="2.60.120.10">
    <property type="entry name" value="Jelly Rolls"/>
    <property type="match status" value="1"/>
</dbReference>
<feature type="region of interest" description="Disordered" evidence="2">
    <location>
        <begin position="847"/>
        <end position="873"/>
    </location>
</feature>
<dbReference type="InterPro" id="IPR013096">
    <property type="entry name" value="Cupin_2"/>
</dbReference>
<feature type="region of interest" description="Disordered" evidence="2">
    <location>
        <begin position="232"/>
        <end position="289"/>
    </location>
</feature>
<organism evidence="4 5">
    <name type="scientific">Aspergillus awamori</name>
    <name type="common">Black koji mold</name>
    <dbReference type="NCBI Taxonomy" id="105351"/>
    <lineage>
        <taxon>Eukaryota</taxon>
        <taxon>Fungi</taxon>
        <taxon>Dikarya</taxon>
        <taxon>Ascomycota</taxon>
        <taxon>Pezizomycotina</taxon>
        <taxon>Eurotiomycetes</taxon>
        <taxon>Eurotiomycetidae</taxon>
        <taxon>Eurotiales</taxon>
        <taxon>Aspergillaceae</taxon>
        <taxon>Aspergillus</taxon>
    </lineage>
</organism>
<reference evidence="4 5" key="1">
    <citation type="submission" date="2016-09" db="EMBL/GenBank/DDBJ databases">
        <title>Aspergillus awamori IFM 58123T.</title>
        <authorList>
            <person name="Kusuya Y."/>
            <person name="Shimizu M."/>
            <person name="Takahashi H."/>
            <person name="Yaguchi T."/>
        </authorList>
    </citation>
    <scope>NUCLEOTIDE SEQUENCE [LARGE SCALE GENOMIC DNA]</scope>
    <source>
        <strain evidence="4 5">IFM 58123</strain>
    </source>
</reference>
<name>A0A401KI60_ASPAW</name>
<dbReference type="SMART" id="SM00906">
    <property type="entry name" value="Fungal_trans"/>
    <property type="match status" value="1"/>
</dbReference>
<evidence type="ECO:0000256" key="1">
    <source>
        <dbReference type="ARBA" id="ARBA00023242"/>
    </source>
</evidence>
<keyword evidence="5" id="KW-1185">Reference proteome</keyword>
<dbReference type="CDD" id="cd12148">
    <property type="entry name" value="fungal_TF_MHR"/>
    <property type="match status" value="1"/>
</dbReference>
<dbReference type="GO" id="GO:0006351">
    <property type="term" value="P:DNA-templated transcription"/>
    <property type="evidence" value="ECO:0007669"/>
    <property type="project" value="InterPro"/>
</dbReference>
<sequence length="972" mass="106827">MPSPQAPPPLPDTRRIITTHNASRSATIAINEHKEPTALEDGTYLNPLWSSDELPATIDQDPTKIQPDPTAATTGSSVFCTYDLPPKYEGPMHRSITLDYITVTQGVVTLSTDDGSTVTLRPGDTVVQRGTMHKWGNPSDEWARLTSVMVQARPVVVDGKEMEAAGGLYEDMSDVVVPVSTVVMALSTAKAKGPLKRVSLEQPIDPLTSRQCDIQRPCTLCTRAGVRCLPGSATRWRPYRHPQDKPATPPVRTLNASASTRHACSPHLDPDQHPPKASSPGSPSHRRDRDWISSSTISLLGGAFSLHNVAAPGPPATNALPGAPLREPGSASPSIEVETSDLPSSTALAPYDPSSSILDVLMSLLPNFDAASLLVDTYFDRVHWFMLIFYQDEFRQRWPKLYGRSTERPLTYAHRHLGFLSTFLIVIAIGLQYAGPYRLGILSRHGVDINLRDRILSTVRSGLLDIMSLGSLEAVQTCILLGTYYLYHGAPRLAWPVCGCGLRIAQALHLHRRQHPVQSTDFRTRNETRKRCWWAVYEIETFSAVAYGYPHSIRDDDCDVEPLDPSAKLQTMQSPGSFSEPLKSDPTLLSYKYFITKLSTITKGALDDLYRVRAHSASRSPTDSPDIQRIVRKVADYDNRLRQWEAEIPSPLQWRCVAHHSHYASTEEVDRAIGASGPRFENHIYQLQALALWLAYQNARILTHRPLLSYTLATRQRTSKYNGEAAYSVDPFRASLNACRDAALSMSEILSSPLLGIVSETYAASFVSIHTFTAGVTLGILSSMDPLGPHSTETKSGLRKLIGIQDKLRTHSVAAQQGLSILQRLAKLVMEKELSVMMELSTSTTTARSHEATITDSPSTQRISGQDSDRSIAGNDIIDPIEVSTGTPALDIPTEDGSAQYMHDPALTAALQDFDQALSNYAPRVSAGSDSSSENPSFWPTTEGFPILEQSWMWGLEGAPLYGEYAGPNQDL</sequence>
<dbReference type="InterPro" id="IPR014710">
    <property type="entry name" value="RmlC-like_jellyroll"/>
</dbReference>
<comment type="caution">
    <text evidence="4">The sequence shown here is derived from an EMBL/GenBank/DDBJ whole genome shotgun (WGS) entry which is preliminary data.</text>
</comment>
<dbReference type="InterPro" id="IPR011051">
    <property type="entry name" value="RmlC_Cupin_sf"/>
</dbReference>
<feature type="region of interest" description="Disordered" evidence="2">
    <location>
        <begin position="315"/>
        <end position="347"/>
    </location>
</feature>
<dbReference type="PANTHER" id="PTHR46910:SF17">
    <property type="entry name" value="SCFA-RELATED"/>
    <property type="match status" value="1"/>
</dbReference>
<dbReference type="GO" id="GO:0008270">
    <property type="term" value="F:zinc ion binding"/>
    <property type="evidence" value="ECO:0007669"/>
    <property type="project" value="InterPro"/>
</dbReference>
<evidence type="ECO:0000313" key="5">
    <source>
        <dbReference type="Proteomes" id="UP000286921"/>
    </source>
</evidence>
<dbReference type="Proteomes" id="UP000286921">
    <property type="component" value="Unassembled WGS sequence"/>
</dbReference>
<keyword evidence="1" id="KW-0539">Nucleus</keyword>
<dbReference type="SUPFAM" id="SSF51182">
    <property type="entry name" value="RmlC-like cupins"/>
    <property type="match status" value="1"/>
</dbReference>
<evidence type="ECO:0000313" key="4">
    <source>
        <dbReference type="EMBL" id="GCB18931.1"/>
    </source>
</evidence>
<dbReference type="AlphaFoldDB" id="A0A401KI60"/>
<dbReference type="Pfam" id="PF07883">
    <property type="entry name" value="Cupin_2"/>
    <property type="match status" value="1"/>
</dbReference>
<dbReference type="GO" id="GO:0003677">
    <property type="term" value="F:DNA binding"/>
    <property type="evidence" value="ECO:0007669"/>
    <property type="project" value="InterPro"/>
</dbReference>
<dbReference type="Pfam" id="PF04082">
    <property type="entry name" value="Fungal_trans"/>
    <property type="match status" value="1"/>
</dbReference>
<gene>
    <name evidence="4" type="ORF">AAWM_01816</name>
</gene>
<dbReference type="GO" id="GO:0003700">
    <property type="term" value="F:DNA-binding transcription factor activity"/>
    <property type="evidence" value="ECO:0007669"/>
    <property type="project" value="InterPro"/>
</dbReference>
<dbReference type="InterPro" id="IPR007219">
    <property type="entry name" value="XnlR_reg_dom"/>
</dbReference>
<dbReference type="PANTHER" id="PTHR46910">
    <property type="entry name" value="TRANSCRIPTION FACTOR PDR1"/>
    <property type="match status" value="1"/>
</dbReference>
<dbReference type="InterPro" id="IPR050987">
    <property type="entry name" value="AtrR-like"/>
</dbReference>